<organism evidence="2 3">
    <name type="scientific">Rehmannia glutinosa</name>
    <name type="common">Chinese foxglove</name>
    <dbReference type="NCBI Taxonomy" id="99300"/>
    <lineage>
        <taxon>Eukaryota</taxon>
        <taxon>Viridiplantae</taxon>
        <taxon>Streptophyta</taxon>
        <taxon>Embryophyta</taxon>
        <taxon>Tracheophyta</taxon>
        <taxon>Spermatophyta</taxon>
        <taxon>Magnoliopsida</taxon>
        <taxon>eudicotyledons</taxon>
        <taxon>Gunneridae</taxon>
        <taxon>Pentapetalae</taxon>
        <taxon>asterids</taxon>
        <taxon>lamiids</taxon>
        <taxon>Lamiales</taxon>
        <taxon>Orobanchaceae</taxon>
        <taxon>Rehmannieae</taxon>
        <taxon>Rehmannia</taxon>
    </lineage>
</organism>
<proteinExistence type="predicted"/>
<dbReference type="PANTHER" id="PTHR47880">
    <property type="entry name" value="OS05G0353300 PROTEIN"/>
    <property type="match status" value="1"/>
</dbReference>
<gene>
    <name evidence="2" type="ORF">DH2020_018481</name>
</gene>
<feature type="compositionally biased region" description="Basic and acidic residues" evidence="1">
    <location>
        <begin position="134"/>
        <end position="143"/>
    </location>
</feature>
<evidence type="ECO:0000256" key="1">
    <source>
        <dbReference type="SAM" id="MobiDB-lite"/>
    </source>
</evidence>
<dbReference type="EMBL" id="JABTTQ020000010">
    <property type="protein sequence ID" value="KAK6147569.1"/>
    <property type="molecule type" value="Genomic_DNA"/>
</dbReference>
<evidence type="ECO:0000313" key="2">
    <source>
        <dbReference type="EMBL" id="KAK6147569.1"/>
    </source>
</evidence>
<dbReference type="Proteomes" id="UP001318860">
    <property type="component" value="Unassembled WGS sequence"/>
</dbReference>
<evidence type="ECO:0000313" key="3">
    <source>
        <dbReference type="Proteomes" id="UP001318860"/>
    </source>
</evidence>
<evidence type="ECO:0008006" key="4">
    <source>
        <dbReference type="Google" id="ProtNLM"/>
    </source>
</evidence>
<protein>
    <recommendedName>
        <fullName evidence="4">AP180 N-terminal homology (ANTH) domain-containing protein</fullName>
    </recommendedName>
</protein>
<reference evidence="2 3" key="1">
    <citation type="journal article" date="2021" name="Comput. Struct. Biotechnol. J.">
        <title>De novo genome assembly of the potent medicinal plant Rehmannia glutinosa using nanopore technology.</title>
        <authorList>
            <person name="Ma L."/>
            <person name="Dong C."/>
            <person name="Song C."/>
            <person name="Wang X."/>
            <person name="Zheng X."/>
            <person name="Niu Y."/>
            <person name="Chen S."/>
            <person name="Feng W."/>
        </authorList>
    </citation>
    <scope>NUCLEOTIDE SEQUENCE [LARGE SCALE GENOMIC DNA]</scope>
    <source>
        <strain evidence="2">DH-2019</strain>
    </source>
</reference>
<keyword evidence="3" id="KW-1185">Reference proteome</keyword>
<comment type="caution">
    <text evidence="2">The sequence shown here is derived from an EMBL/GenBank/DDBJ whole genome shotgun (WGS) entry which is preliminary data.</text>
</comment>
<accession>A0ABR0WMJ5</accession>
<sequence>MLDSGLYPEFLDRVAVVQGLSRRIQQGNLDTYLTLCKRLADANLIGPSLVVNLHTNKVAQIPGKVENNDRFLRIALYQGDRSSKKITDAQSTHKEDTTVASKVVNIVEAQSTQQSYTVDVVDEAQIVEAQRAAKQGEEARNPIRDGAGPTSIPIDNFGLEDFVFPKEIPSDEEPYLSKLNYPTHVAYPEDSVERTLIP</sequence>
<dbReference type="PANTHER" id="PTHR47880:SF1">
    <property type="entry name" value="OS05G0353300 PROTEIN"/>
    <property type="match status" value="1"/>
</dbReference>
<feature type="region of interest" description="Disordered" evidence="1">
    <location>
        <begin position="132"/>
        <end position="151"/>
    </location>
</feature>
<name>A0ABR0WMJ5_REHGL</name>